<keyword evidence="3" id="KW-0285">Flavoprotein</keyword>
<dbReference type="Gene3D" id="3.50.50.60">
    <property type="entry name" value="FAD/NAD(P)-binding domain"/>
    <property type="match status" value="1"/>
</dbReference>
<evidence type="ECO:0000256" key="3">
    <source>
        <dbReference type="ARBA" id="ARBA00022630"/>
    </source>
</evidence>
<organism evidence="6 7">
    <name type="scientific">Saccharopolyspora terrae</name>
    <dbReference type="NCBI Taxonomy" id="2530384"/>
    <lineage>
        <taxon>Bacteria</taxon>
        <taxon>Bacillati</taxon>
        <taxon>Actinomycetota</taxon>
        <taxon>Actinomycetes</taxon>
        <taxon>Pseudonocardiales</taxon>
        <taxon>Pseudonocardiaceae</taxon>
        <taxon>Saccharopolyspora</taxon>
    </lineage>
</organism>
<dbReference type="Gene3D" id="3.30.560.10">
    <property type="entry name" value="Glucose Oxidase, domain 3"/>
    <property type="match status" value="1"/>
</dbReference>
<dbReference type="PANTHER" id="PTHR11552:SF147">
    <property type="entry name" value="CHOLINE DEHYDROGENASE, MITOCHONDRIAL"/>
    <property type="match status" value="1"/>
</dbReference>
<gene>
    <name evidence="6" type="ORF">E1181_12610</name>
</gene>
<dbReference type="Pfam" id="PF00732">
    <property type="entry name" value="GMC_oxred_N"/>
    <property type="match status" value="1"/>
</dbReference>
<keyword evidence="7" id="KW-1185">Reference proteome</keyword>
<accession>A0A4R4VKS5</accession>
<dbReference type="RefSeq" id="WP_132674299.1">
    <property type="nucleotide sequence ID" value="NZ_SMKS01000017.1"/>
</dbReference>
<protein>
    <submittedName>
        <fullName evidence="6">GMC family oxidoreductase</fullName>
    </submittedName>
</protein>
<comment type="caution">
    <text evidence="6">The sequence shown here is derived from an EMBL/GenBank/DDBJ whole genome shotgun (WGS) entry which is preliminary data.</text>
</comment>
<dbReference type="PROSITE" id="PS00624">
    <property type="entry name" value="GMC_OXRED_2"/>
    <property type="match status" value="1"/>
</dbReference>
<dbReference type="InterPro" id="IPR007867">
    <property type="entry name" value="GMC_OxRtase_C"/>
</dbReference>
<dbReference type="PANTHER" id="PTHR11552">
    <property type="entry name" value="GLUCOSE-METHANOL-CHOLINE GMC OXIDOREDUCTASE"/>
    <property type="match status" value="1"/>
</dbReference>
<evidence type="ECO:0000313" key="6">
    <source>
        <dbReference type="EMBL" id="TDD06339.1"/>
    </source>
</evidence>
<dbReference type="SUPFAM" id="SSF54373">
    <property type="entry name" value="FAD-linked reductases, C-terminal domain"/>
    <property type="match status" value="1"/>
</dbReference>
<name>A0A4R4VKS5_9PSEU</name>
<dbReference type="AlphaFoldDB" id="A0A4R4VKS5"/>
<dbReference type="GO" id="GO:0016614">
    <property type="term" value="F:oxidoreductase activity, acting on CH-OH group of donors"/>
    <property type="evidence" value="ECO:0007669"/>
    <property type="project" value="InterPro"/>
</dbReference>
<dbReference type="InterPro" id="IPR000172">
    <property type="entry name" value="GMC_OxRdtase_N"/>
</dbReference>
<dbReference type="GO" id="GO:0050660">
    <property type="term" value="F:flavin adenine dinucleotide binding"/>
    <property type="evidence" value="ECO:0007669"/>
    <property type="project" value="InterPro"/>
</dbReference>
<evidence type="ECO:0000313" key="7">
    <source>
        <dbReference type="Proteomes" id="UP000295674"/>
    </source>
</evidence>
<reference evidence="6 7" key="1">
    <citation type="submission" date="2019-03" db="EMBL/GenBank/DDBJ databases">
        <title>Draft genome sequences of novel Actinobacteria.</title>
        <authorList>
            <person name="Sahin N."/>
            <person name="Ay H."/>
            <person name="Saygin H."/>
        </authorList>
    </citation>
    <scope>NUCLEOTIDE SEQUENCE [LARGE SCALE GENOMIC DNA]</scope>
    <source>
        <strain evidence="6 7">16K309</strain>
    </source>
</reference>
<evidence type="ECO:0000256" key="2">
    <source>
        <dbReference type="ARBA" id="ARBA00010790"/>
    </source>
</evidence>
<evidence type="ECO:0000256" key="4">
    <source>
        <dbReference type="ARBA" id="ARBA00022827"/>
    </source>
</evidence>
<comment type="similarity">
    <text evidence="2">Belongs to the GMC oxidoreductase family.</text>
</comment>
<keyword evidence="4" id="KW-0274">FAD</keyword>
<dbReference type="EMBL" id="SMKS01000017">
    <property type="protein sequence ID" value="TDD06339.1"/>
    <property type="molecule type" value="Genomic_DNA"/>
</dbReference>
<dbReference type="PIRSF" id="PIRSF000137">
    <property type="entry name" value="Alcohol_oxidase"/>
    <property type="match status" value="1"/>
</dbReference>
<sequence>MNDTEVFDFVVVGSGAGGGPLASNLARAGHRVLLLEAGDDHRCVYYDVPVFHARASEDPGMRWDFFTRHFRDDAQQARDPKFTPERGGVLYPRGATLGGSTAISAMITVYPHNSDWDAIADLTGDESWRPERMRAYFERLERWRDPRGGERVGAARHGHEGWLGTTRAHPDVGGREPLFLQIIDAMERECRERLPARGDGLEPPYDPNDWRFVLDGSEGMVFVPVAVDNGQRNGSRERILATQNEFPGNLTIAYNSLATRVVFEGDRAVGVEYLSGSHLYAADPEARSGEREPQRHVARASREVVLCGGAFNTPQLLKLSGIGPRAELEAHGIEVLADVPGVGENLQDRYEVTVVNQLTENYPIFAGSHFDAPQEGTADPLFGEWDEQRDGPYTTNGTLAAYIKRSSVADDDPDLFVFSLPVFFRGYYPNYSAEFGRHQDMVSWVVLKAHTNNTAGRVHLRSSDPRESPEIEFNYFQEGNDDPADDLTAVVEGVEFARALSSRLSDVITREVLPGDSVTTREGLAEYVRDQAWGHHASCTCKIGADADPMAVLDSEFRVRGVRGLRVVDASAFPAIPGFFIATAVYMLAEKAADVILSEHTSLD</sequence>
<dbReference type="Pfam" id="PF05199">
    <property type="entry name" value="GMC_oxred_C"/>
    <property type="match status" value="1"/>
</dbReference>
<evidence type="ECO:0000259" key="5">
    <source>
        <dbReference type="PROSITE" id="PS00624"/>
    </source>
</evidence>
<dbReference type="InterPro" id="IPR036188">
    <property type="entry name" value="FAD/NAD-bd_sf"/>
</dbReference>
<dbReference type="Proteomes" id="UP000295674">
    <property type="component" value="Unassembled WGS sequence"/>
</dbReference>
<dbReference type="OrthoDB" id="9785276at2"/>
<dbReference type="SUPFAM" id="SSF51905">
    <property type="entry name" value="FAD/NAD(P)-binding domain"/>
    <property type="match status" value="1"/>
</dbReference>
<feature type="domain" description="Glucose-methanol-choline oxidoreductase N-terminal" evidence="5">
    <location>
        <begin position="309"/>
        <end position="323"/>
    </location>
</feature>
<proteinExistence type="inferred from homology"/>
<dbReference type="InterPro" id="IPR012132">
    <property type="entry name" value="GMC_OxRdtase"/>
</dbReference>
<comment type="cofactor">
    <cofactor evidence="1">
        <name>FAD</name>
        <dbReference type="ChEBI" id="CHEBI:57692"/>
    </cofactor>
</comment>
<evidence type="ECO:0000256" key="1">
    <source>
        <dbReference type="ARBA" id="ARBA00001974"/>
    </source>
</evidence>